<proteinExistence type="predicted"/>
<dbReference type="Proteomes" id="UP000092461">
    <property type="component" value="Unassembled WGS sequence"/>
</dbReference>
<evidence type="ECO:0008006" key="4">
    <source>
        <dbReference type="Google" id="ProtNLM"/>
    </source>
</evidence>
<dbReference type="EMBL" id="AJWK01014298">
    <property type="status" value="NOT_ANNOTATED_CDS"/>
    <property type="molecule type" value="Genomic_DNA"/>
</dbReference>
<evidence type="ECO:0000256" key="1">
    <source>
        <dbReference type="SAM" id="SignalP"/>
    </source>
</evidence>
<reference evidence="2" key="1">
    <citation type="submission" date="2020-05" db="UniProtKB">
        <authorList>
            <consortium name="EnsemblMetazoa"/>
        </authorList>
    </citation>
    <scope>IDENTIFICATION</scope>
    <source>
        <strain evidence="2">Jacobina</strain>
    </source>
</reference>
<keyword evidence="1" id="KW-0732">Signal</keyword>
<evidence type="ECO:0000313" key="2">
    <source>
        <dbReference type="EnsemblMetazoa" id="LLOJ004585-PA"/>
    </source>
</evidence>
<protein>
    <recommendedName>
        <fullName evidence="4">Secreted protein</fullName>
    </recommendedName>
</protein>
<feature type="chain" id="PRO_5008405913" description="Secreted protein" evidence="1">
    <location>
        <begin position="17"/>
        <end position="85"/>
    </location>
</feature>
<evidence type="ECO:0000313" key="3">
    <source>
        <dbReference type="Proteomes" id="UP000092461"/>
    </source>
</evidence>
<organism evidence="2 3">
    <name type="scientific">Lutzomyia longipalpis</name>
    <name type="common">Sand fly</name>
    <dbReference type="NCBI Taxonomy" id="7200"/>
    <lineage>
        <taxon>Eukaryota</taxon>
        <taxon>Metazoa</taxon>
        <taxon>Ecdysozoa</taxon>
        <taxon>Arthropoda</taxon>
        <taxon>Hexapoda</taxon>
        <taxon>Insecta</taxon>
        <taxon>Pterygota</taxon>
        <taxon>Neoptera</taxon>
        <taxon>Endopterygota</taxon>
        <taxon>Diptera</taxon>
        <taxon>Nematocera</taxon>
        <taxon>Psychodoidea</taxon>
        <taxon>Psychodidae</taxon>
        <taxon>Lutzomyia</taxon>
        <taxon>Lutzomyia</taxon>
    </lineage>
</organism>
<name>A0A1B0CJ84_LUTLO</name>
<accession>A0A1B0CJ84</accession>
<dbReference type="AlphaFoldDB" id="A0A1B0CJ84"/>
<feature type="signal peptide" evidence="1">
    <location>
        <begin position="1"/>
        <end position="16"/>
    </location>
</feature>
<keyword evidence="3" id="KW-1185">Reference proteome</keyword>
<sequence>MRFFVATLSIVVVVAALTYGSPAGPVATATNTAGAVAQTGTGILGGILGGLGNTVTGLVSTLAATLTQALTSLGNAVSVVVTAVG</sequence>
<dbReference type="EnsemblMetazoa" id="LLOJ004585-RA">
    <property type="protein sequence ID" value="LLOJ004585-PA"/>
    <property type="gene ID" value="LLOJ004585"/>
</dbReference>
<dbReference type="VEuPathDB" id="VectorBase:LLOJ004585"/>